<gene>
    <name evidence="1" type="ORF">MCOR_55710</name>
</gene>
<keyword evidence="2" id="KW-1185">Reference proteome</keyword>
<protein>
    <recommendedName>
        <fullName evidence="3">TRIM2_3</fullName>
    </recommendedName>
</protein>
<evidence type="ECO:0008006" key="3">
    <source>
        <dbReference type="Google" id="ProtNLM"/>
    </source>
</evidence>
<proteinExistence type="predicted"/>
<evidence type="ECO:0000313" key="1">
    <source>
        <dbReference type="EMBL" id="CAC5423740.1"/>
    </source>
</evidence>
<accession>A0A6J8ETE2</accession>
<name>A0A6J8ETE2_MYTCO</name>
<evidence type="ECO:0000313" key="2">
    <source>
        <dbReference type="Proteomes" id="UP000507470"/>
    </source>
</evidence>
<dbReference type="Gene3D" id="2.120.10.30">
    <property type="entry name" value="TolB, C-terminal domain"/>
    <property type="match status" value="1"/>
</dbReference>
<dbReference type="OrthoDB" id="6162638at2759"/>
<dbReference type="SUPFAM" id="SSF101898">
    <property type="entry name" value="NHL repeat"/>
    <property type="match status" value="1"/>
</dbReference>
<dbReference type="EMBL" id="CACVKT020009852">
    <property type="protein sequence ID" value="CAC5423740.1"/>
    <property type="molecule type" value="Genomic_DNA"/>
</dbReference>
<dbReference type="Proteomes" id="UP000507470">
    <property type="component" value="Unassembled WGS sequence"/>
</dbReference>
<reference evidence="1 2" key="1">
    <citation type="submission" date="2020-06" db="EMBL/GenBank/DDBJ databases">
        <authorList>
            <person name="Li R."/>
            <person name="Bekaert M."/>
        </authorList>
    </citation>
    <scope>NUCLEOTIDE SEQUENCE [LARGE SCALE GENOMIC DNA]</scope>
    <source>
        <strain evidence="2">wild</strain>
    </source>
</reference>
<dbReference type="InterPro" id="IPR011042">
    <property type="entry name" value="6-blade_b-propeller_TolB-like"/>
</dbReference>
<dbReference type="AlphaFoldDB" id="A0A6J8ETE2"/>
<organism evidence="1 2">
    <name type="scientific">Mytilus coruscus</name>
    <name type="common">Sea mussel</name>
    <dbReference type="NCBI Taxonomy" id="42192"/>
    <lineage>
        <taxon>Eukaryota</taxon>
        <taxon>Metazoa</taxon>
        <taxon>Spiralia</taxon>
        <taxon>Lophotrochozoa</taxon>
        <taxon>Mollusca</taxon>
        <taxon>Bivalvia</taxon>
        <taxon>Autobranchia</taxon>
        <taxon>Pteriomorphia</taxon>
        <taxon>Mytilida</taxon>
        <taxon>Mytiloidea</taxon>
        <taxon>Mytilidae</taxon>
        <taxon>Mytilinae</taxon>
        <taxon>Mytilus</taxon>
    </lineage>
</organism>
<sequence length="298" mass="33964">MKFEKDVNELGKVEVESSPLNKVLLKKQKQGQTLISMSRTIDDIKLTNIRSFQTPEGTSRNILITGIDMFDDGRIVLADHQRFNSRLVIMNQEGNLIKNIEFEDSCYVVAVIEKDTVAATLIEEKEIVIIDINSSTVQMNIPTEDICFSIFYTGKQLGASVENGITQFFDLSGNTLSTLSDNEKSCYCSVFEDQLYYTAHEKDTVYSTDLNGTVHWKYDYRKFSYPCGLTNDTFGNIFVACRDSMQVMIVGNDGEESRILLTEQNRLQKPRAIHYNRKNKILLVCYLSGQCFMYKVSS</sequence>